<feature type="transmembrane region" description="Helical" evidence="6">
    <location>
        <begin position="439"/>
        <end position="461"/>
    </location>
</feature>
<feature type="transmembrane region" description="Helical" evidence="6">
    <location>
        <begin position="380"/>
        <end position="402"/>
    </location>
</feature>
<dbReference type="AlphaFoldDB" id="A0A7X4VXQ6"/>
<feature type="transmembrane region" description="Helical" evidence="6">
    <location>
        <begin position="289"/>
        <end position="306"/>
    </location>
</feature>
<keyword evidence="4 6" id="KW-1133">Transmembrane helix</keyword>
<dbReference type="RefSeq" id="WP_161422689.1">
    <property type="nucleotide sequence ID" value="NZ_JARWMY010000007.1"/>
</dbReference>
<evidence type="ECO:0000256" key="3">
    <source>
        <dbReference type="ARBA" id="ARBA00022692"/>
    </source>
</evidence>
<comment type="subcellular location">
    <subcellularLocation>
        <location evidence="1">Membrane</location>
        <topology evidence="1">Multi-pass membrane protein</topology>
    </subcellularLocation>
</comment>
<dbReference type="InterPro" id="IPR001898">
    <property type="entry name" value="SLC13A/DASS"/>
</dbReference>
<dbReference type="Pfam" id="PF00939">
    <property type="entry name" value="Na_sulph_symp"/>
    <property type="match status" value="1"/>
</dbReference>
<keyword evidence="8" id="KW-1185">Reference proteome</keyword>
<feature type="transmembrane region" description="Helical" evidence="6">
    <location>
        <begin position="63"/>
        <end position="84"/>
    </location>
</feature>
<feature type="transmembrane region" description="Helical" evidence="6">
    <location>
        <begin position="223"/>
        <end position="245"/>
    </location>
</feature>
<dbReference type="NCBIfam" id="TIGR00785">
    <property type="entry name" value="dass"/>
    <property type="match status" value="1"/>
</dbReference>
<gene>
    <name evidence="7" type="ORF">GRB80_04570</name>
</gene>
<evidence type="ECO:0000313" key="7">
    <source>
        <dbReference type="EMBL" id="NAW12111.1"/>
    </source>
</evidence>
<dbReference type="EMBL" id="WUTS01000001">
    <property type="protein sequence ID" value="NAW12111.1"/>
    <property type="molecule type" value="Genomic_DNA"/>
</dbReference>
<feature type="transmembrane region" description="Helical" evidence="6">
    <location>
        <begin position="96"/>
        <end position="115"/>
    </location>
</feature>
<reference evidence="7 8" key="1">
    <citation type="submission" date="2019-12" db="EMBL/GenBank/DDBJ databases">
        <title>Draft genome sequencing of Halomonas icarensis D1-1.</title>
        <authorList>
            <person name="Pandiyan K."/>
            <person name="Kushwaha P."/>
            <person name="Gowdham M."/>
            <person name="Chakdar H."/>
            <person name="Singh A."/>
            <person name="Kumar M."/>
            <person name="Saxena A.K."/>
        </authorList>
    </citation>
    <scope>NUCLEOTIDE SEQUENCE [LARGE SCALE GENOMIC DNA]</scope>
    <source>
        <strain evidence="7 8">D1-1</strain>
    </source>
</reference>
<feature type="transmembrane region" description="Helical" evidence="6">
    <location>
        <begin position="180"/>
        <end position="203"/>
    </location>
</feature>
<evidence type="ECO:0000313" key="8">
    <source>
        <dbReference type="Proteomes" id="UP000448235"/>
    </source>
</evidence>
<evidence type="ECO:0000256" key="2">
    <source>
        <dbReference type="ARBA" id="ARBA00022448"/>
    </source>
</evidence>
<proteinExistence type="predicted"/>
<feature type="transmembrane region" description="Helical" evidence="6">
    <location>
        <begin position="473"/>
        <end position="494"/>
    </location>
</feature>
<feature type="transmembrane region" description="Helical" evidence="6">
    <location>
        <begin position="312"/>
        <end position="330"/>
    </location>
</feature>
<evidence type="ECO:0000256" key="1">
    <source>
        <dbReference type="ARBA" id="ARBA00004141"/>
    </source>
</evidence>
<dbReference type="PROSITE" id="PS01271">
    <property type="entry name" value="NA_SULFATE"/>
    <property type="match status" value="1"/>
</dbReference>
<dbReference type="GO" id="GO:0015141">
    <property type="term" value="F:succinate transmembrane transporter activity"/>
    <property type="evidence" value="ECO:0007669"/>
    <property type="project" value="UniProtKB-ARBA"/>
</dbReference>
<dbReference type="GO" id="GO:0005886">
    <property type="term" value="C:plasma membrane"/>
    <property type="evidence" value="ECO:0007669"/>
    <property type="project" value="TreeGrafter"/>
</dbReference>
<evidence type="ECO:0000256" key="5">
    <source>
        <dbReference type="ARBA" id="ARBA00023136"/>
    </source>
</evidence>
<dbReference type="PANTHER" id="PTHR10283:SF82">
    <property type="entry name" value="SOLUTE CARRIER FAMILY 13 MEMBER 2"/>
    <property type="match status" value="1"/>
</dbReference>
<dbReference type="PANTHER" id="PTHR10283">
    <property type="entry name" value="SOLUTE CARRIER FAMILY 13 MEMBER"/>
    <property type="match status" value="1"/>
</dbReference>
<dbReference type="CDD" id="cd01115">
    <property type="entry name" value="SLC13_permease"/>
    <property type="match status" value="1"/>
</dbReference>
<sequence>MPDHSSSSRAPAPPALAARIGLWLGPALLLLTLLLPPPAQMPPAAWACVGMALWMAAWWSTEAIPIPATSLLPMVLVPALGLGSMGEATASYANPIIYLFLGGFLLGIAMQRWDLHRRLALHVLKLVGHQPRRQIAGFMVATGFLSMWVSNTATSIMMLPIGMSVISLLGDSDPEELRRYATALLLAIAYSASIGGVATLIGTPPNALLAGYLAEDRGIDLGFAQWMLVGLPISITMMVATWWWLTRRGFKLDPTHQDSASHDSANLSAGMIDTELANLGPMSSAERRVAVLFSLAAIAWVARPLLNDVGLPWLTDTGIAIAAGIALFLIPSGRQSRERLLAWDDAQQVPWGILLLFGGGLALAGTITRTGLAEWIAGQLGIFGTLPLLAMIGIVVLVIIFLTEVTSNTATAAAFLPLLGALALSLEISPLLVTVPAAIAASCAFMMPVATPPNAIVFGTGHMKIQSMIRAGFALNLVGSVVVTVMAYLLVILLW</sequence>
<accession>A0A7X4VXQ6</accession>
<protein>
    <submittedName>
        <fullName evidence="7">DASS family sodium-coupled anion symporter</fullName>
    </submittedName>
</protein>
<keyword evidence="3 6" id="KW-0812">Transmembrane</keyword>
<comment type="caution">
    <text evidence="7">The sequence shown here is derived from an EMBL/GenBank/DDBJ whole genome shotgun (WGS) entry which is preliminary data.</text>
</comment>
<evidence type="ECO:0000256" key="4">
    <source>
        <dbReference type="ARBA" id="ARBA00022989"/>
    </source>
</evidence>
<name>A0A7X4VXQ6_9GAMM</name>
<organism evidence="7 8">
    <name type="scientific">Halomonas icarae</name>
    <dbReference type="NCBI Taxonomy" id="2691040"/>
    <lineage>
        <taxon>Bacteria</taxon>
        <taxon>Pseudomonadati</taxon>
        <taxon>Pseudomonadota</taxon>
        <taxon>Gammaproteobacteria</taxon>
        <taxon>Oceanospirillales</taxon>
        <taxon>Halomonadaceae</taxon>
        <taxon>Halomonas</taxon>
    </lineage>
</organism>
<feature type="transmembrane region" description="Helical" evidence="6">
    <location>
        <begin position="414"/>
        <end position="433"/>
    </location>
</feature>
<feature type="transmembrane region" description="Helical" evidence="6">
    <location>
        <begin position="135"/>
        <end position="159"/>
    </location>
</feature>
<keyword evidence="5 6" id="KW-0472">Membrane</keyword>
<dbReference type="Proteomes" id="UP000448235">
    <property type="component" value="Unassembled WGS sequence"/>
</dbReference>
<keyword evidence="2" id="KW-0813">Transport</keyword>
<feature type="transmembrane region" description="Helical" evidence="6">
    <location>
        <begin position="351"/>
        <end position="368"/>
    </location>
</feature>
<evidence type="ECO:0000256" key="6">
    <source>
        <dbReference type="SAM" id="Phobius"/>
    </source>
</evidence>
<dbReference type="InterPro" id="IPR031312">
    <property type="entry name" value="Na/sul_symport_CS"/>
</dbReference>